<evidence type="ECO:0000256" key="16">
    <source>
        <dbReference type="ARBA" id="ARBA00065466"/>
    </source>
</evidence>
<dbReference type="SMART" id="SM00327">
    <property type="entry name" value="VWA"/>
    <property type="match status" value="1"/>
</dbReference>
<dbReference type="Pfam" id="PF07002">
    <property type="entry name" value="Copine"/>
    <property type="match status" value="1"/>
</dbReference>
<evidence type="ECO:0000313" key="21">
    <source>
        <dbReference type="Proteomes" id="UP000492821"/>
    </source>
</evidence>
<evidence type="ECO:0000256" key="9">
    <source>
        <dbReference type="ARBA" id="ARBA00022723"/>
    </source>
</evidence>
<evidence type="ECO:0000256" key="5">
    <source>
        <dbReference type="ARBA" id="ARBA00009048"/>
    </source>
</evidence>
<dbReference type="Pfam" id="PF00168">
    <property type="entry name" value="C2"/>
    <property type="match status" value="2"/>
</dbReference>
<dbReference type="CDD" id="cd04048">
    <property type="entry name" value="C2A_Copine"/>
    <property type="match status" value="1"/>
</dbReference>
<dbReference type="GO" id="GO:0071277">
    <property type="term" value="P:cellular response to calcium ion"/>
    <property type="evidence" value="ECO:0007669"/>
    <property type="project" value="UniProtKB-ARBA"/>
</dbReference>
<keyword evidence="8" id="KW-0597">Phosphoprotein</keyword>
<dbReference type="AlphaFoldDB" id="A0A7E4ZSS9"/>
<dbReference type="Proteomes" id="UP000492821">
    <property type="component" value="Unassembled WGS sequence"/>
</dbReference>
<evidence type="ECO:0000256" key="6">
    <source>
        <dbReference type="ARBA" id="ARBA00022475"/>
    </source>
</evidence>
<keyword evidence="13" id="KW-0472">Membrane</keyword>
<dbReference type="WBParaSite" id="Pan_g15365.t1">
    <property type="protein sequence ID" value="Pan_g15365.t1"/>
    <property type="gene ID" value="Pan_g15365"/>
</dbReference>
<comment type="subcellular location">
    <subcellularLocation>
        <location evidence="3">Cell junction</location>
        <location evidence="3">Focal adhesion</location>
    </subcellularLocation>
    <subcellularLocation>
        <location evidence="2">Cell membrane</location>
    </subcellularLocation>
    <subcellularLocation>
        <location evidence="4">Cytoplasm</location>
    </subcellularLocation>
    <subcellularLocation>
        <location evidence="1">Nucleus</location>
    </subcellularLocation>
</comment>
<evidence type="ECO:0000256" key="2">
    <source>
        <dbReference type="ARBA" id="ARBA00004236"/>
    </source>
</evidence>
<keyword evidence="7" id="KW-0963">Cytoplasm</keyword>
<sequence>MPLNIYTRRRSEVGHDKVAKLLAPPTDILGQRRQTDANLLRRPTAEEVYKWAASREQKNLWHKIIRSSSENSIDNTTLPAHVVEQRKKAPRGVETIDDFPSPKKGSDSEDEDRFDPYADFKDFYDPLCFSVNAENFGNWPMAPRREMTSDVPVTRLELTLTAKNLKDRDVFSKSDPLCVVFENVMSKTTNKSTFGEIGRTECVKNCLNPEWNRKILVEYFFEERQQMKFEIYDIDAADQALTSHDFLGRATCDLAEIVAAEDSTLTLPLQDLRNQHGTVTIHAEEVDDGQHESVRFKIHGEKLDKKDFFGKSDPFLNIYRNNDIGGRILVLRTEVIKKTLNPMWQPFTASMRALCKGDKDKEIIFECFDYDNDGGYSHDLIGVASTTVNKLESGEVTELELINEKKKKKKGSKYKNSGVLKFIEARVTKEYTFLEFIHGGLELDFNVSIDFTASNGPVTLPSSLHYFGQRSNEYQMAVRAVLDICQSYNRTRIFRAYGFGAKIEPYNEVSHLFPLNLQAPEVQGVEGVMNAYDYAIRHTQLYGPTNFAPAINEAAKRAHFERQTRYQILLIITDGVISDMKNTKSAIINASELPLSIIIVGVGQANFDKMDELDADDTTLSVNGRCASRDIVQFVPFQKFCKKGPSSPYEEERLQYLLAKEVLAEVPQQVVSYMKSKGIVPGEPGTRPLPTALPPPAAPSHPYPQVPAPQIGFDASYPAPSEGLPYPAYPPPAMGYAPANPPAYTEAAPDVQAQQLAHQFHQQANVKASAPYM</sequence>
<dbReference type="GO" id="GO:0046872">
    <property type="term" value="F:metal ion binding"/>
    <property type="evidence" value="ECO:0007669"/>
    <property type="project" value="UniProtKB-KW"/>
</dbReference>
<dbReference type="GO" id="GO:0005544">
    <property type="term" value="F:calcium-dependent phospholipid binding"/>
    <property type="evidence" value="ECO:0007669"/>
    <property type="project" value="InterPro"/>
</dbReference>
<comment type="similarity">
    <text evidence="5">Belongs to the copine family.</text>
</comment>
<dbReference type="Gene3D" id="2.60.40.150">
    <property type="entry name" value="C2 domain"/>
    <property type="match status" value="2"/>
</dbReference>
<feature type="region of interest" description="Disordered" evidence="19">
    <location>
        <begin position="679"/>
        <end position="714"/>
    </location>
</feature>
<evidence type="ECO:0000256" key="3">
    <source>
        <dbReference type="ARBA" id="ARBA00004246"/>
    </source>
</evidence>
<dbReference type="InterPro" id="IPR036465">
    <property type="entry name" value="vWFA_dom_sf"/>
</dbReference>
<dbReference type="PANTHER" id="PTHR10857:SF106">
    <property type="entry name" value="C2 DOMAIN-CONTAINING PROTEIN"/>
    <property type="match status" value="1"/>
</dbReference>
<dbReference type="InterPro" id="IPR002035">
    <property type="entry name" value="VWF_A"/>
</dbReference>
<keyword evidence="21" id="KW-1185">Reference proteome</keyword>
<comment type="function">
    <text evidence="15">Calcium-dependent phospholipid-binding protein that plays a role in ERBB2-mediated tumor cell migration in response to growth factor heregulin stimulation.</text>
</comment>
<protein>
    <recommendedName>
        <fullName evidence="17">Copine-3</fullName>
    </recommendedName>
    <alternativeName>
        <fullName evidence="18">Copine III</fullName>
    </alternativeName>
</protein>
<evidence type="ECO:0000259" key="20">
    <source>
        <dbReference type="PROSITE" id="PS50004"/>
    </source>
</evidence>
<dbReference type="GO" id="GO:0005634">
    <property type="term" value="C:nucleus"/>
    <property type="evidence" value="ECO:0007669"/>
    <property type="project" value="UniProtKB-SubCell"/>
</dbReference>
<dbReference type="FunFam" id="2.60.40.150:FF:000042">
    <property type="entry name" value="Copine 3"/>
    <property type="match status" value="1"/>
</dbReference>
<dbReference type="SUPFAM" id="SSF49562">
    <property type="entry name" value="C2 domain (Calcium/lipid-binding domain, CaLB)"/>
    <property type="match status" value="2"/>
</dbReference>
<evidence type="ECO:0000256" key="1">
    <source>
        <dbReference type="ARBA" id="ARBA00004123"/>
    </source>
</evidence>
<dbReference type="InterPro" id="IPR037768">
    <property type="entry name" value="C2B_Copine"/>
</dbReference>
<dbReference type="SUPFAM" id="SSF53300">
    <property type="entry name" value="vWA-like"/>
    <property type="match status" value="1"/>
</dbReference>
<dbReference type="SMART" id="SM00239">
    <property type="entry name" value="C2"/>
    <property type="match status" value="2"/>
</dbReference>
<name>A0A7E4ZSS9_PANRE</name>
<dbReference type="InterPro" id="IPR035892">
    <property type="entry name" value="C2_domain_sf"/>
</dbReference>
<dbReference type="PROSITE" id="PS50004">
    <property type="entry name" value="C2"/>
    <property type="match status" value="2"/>
</dbReference>
<dbReference type="CDD" id="cd04047">
    <property type="entry name" value="C2B_Copine"/>
    <property type="match status" value="1"/>
</dbReference>
<dbReference type="InterPro" id="IPR010734">
    <property type="entry name" value="Copine_C"/>
</dbReference>
<keyword evidence="12" id="KW-0965">Cell junction</keyword>
<feature type="region of interest" description="Disordered" evidence="19">
    <location>
        <begin position="85"/>
        <end position="112"/>
    </location>
</feature>
<organism evidence="21 22">
    <name type="scientific">Panagrellus redivivus</name>
    <name type="common">Microworm</name>
    <dbReference type="NCBI Taxonomy" id="6233"/>
    <lineage>
        <taxon>Eukaryota</taxon>
        <taxon>Metazoa</taxon>
        <taxon>Ecdysozoa</taxon>
        <taxon>Nematoda</taxon>
        <taxon>Chromadorea</taxon>
        <taxon>Rhabditida</taxon>
        <taxon>Tylenchina</taxon>
        <taxon>Panagrolaimomorpha</taxon>
        <taxon>Panagrolaimoidea</taxon>
        <taxon>Panagrolaimidae</taxon>
        <taxon>Panagrellus</taxon>
    </lineage>
</organism>
<feature type="compositionally biased region" description="Pro residues" evidence="19">
    <location>
        <begin position="691"/>
        <end position="707"/>
    </location>
</feature>
<keyword evidence="10" id="KW-0677">Repeat</keyword>
<dbReference type="Gene3D" id="3.40.50.410">
    <property type="entry name" value="von Willebrand factor, type A domain"/>
    <property type="match status" value="1"/>
</dbReference>
<evidence type="ECO:0000256" key="10">
    <source>
        <dbReference type="ARBA" id="ARBA00022737"/>
    </source>
</evidence>
<evidence type="ECO:0000256" key="18">
    <source>
        <dbReference type="ARBA" id="ARBA00076171"/>
    </source>
</evidence>
<evidence type="ECO:0000256" key="17">
    <source>
        <dbReference type="ARBA" id="ARBA00074834"/>
    </source>
</evidence>
<dbReference type="FunFam" id="2.60.40.150:FF:000099">
    <property type="entry name" value="Copine 3"/>
    <property type="match status" value="1"/>
</dbReference>
<evidence type="ECO:0000256" key="11">
    <source>
        <dbReference type="ARBA" id="ARBA00022837"/>
    </source>
</evidence>
<evidence type="ECO:0000256" key="19">
    <source>
        <dbReference type="SAM" id="MobiDB-lite"/>
    </source>
</evidence>
<reference evidence="22" key="2">
    <citation type="submission" date="2020-10" db="UniProtKB">
        <authorList>
            <consortium name="WormBaseParasite"/>
        </authorList>
    </citation>
    <scope>IDENTIFICATION</scope>
</reference>
<keyword evidence="9" id="KW-0479">Metal-binding</keyword>
<dbReference type="PANTHER" id="PTHR10857">
    <property type="entry name" value="COPINE"/>
    <property type="match status" value="1"/>
</dbReference>
<dbReference type="GO" id="GO:0005886">
    <property type="term" value="C:plasma membrane"/>
    <property type="evidence" value="ECO:0007669"/>
    <property type="project" value="UniProtKB-SubCell"/>
</dbReference>
<dbReference type="GO" id="GO:0005737">
    <property type="term" value="C:cytoplasm"/>
    <property type="evidence" value="ECO:0007669"/>
    <property type="project" value="UniProtKB-SubCell"/>
</dbReference>
<reference evidence="21" key="1">
    <citation type="journal article" date="2013" name="Genetics">
        <title>The draft genome and transcriptome of Panagrellus redivivus are shaped by the harsh demands of a free-living lifestyle.</title>
        <authorList>
            <person name="Srinivasan J."/>
            <person name="Dillman A.R."/>
            <person name="Macchietto M.G."/>
            <person name="Heikkinen L."/>
            <person name="Lakso M."/>
            <person name="Fracchia K.M."/>
            <person name="Antoshechkin I."/>
            <person name="Mortazavi A."/>
            <person name="Wong G."/>
            <person name="Sternberg P.W."/>
        </authorList>
    </citation>
    <scope>NUCLEOTIDE SEQUENCE [LARGE SCALE GENOMIC DNA]</scope>
    <source>
        <strain evidence="21">MT8872</strain>
    </source>
</reference>
<keyword evidence="14" id="KW-0539">Nucleus</keyword>
<dbReference type="InterPro" id="IPR045052">
    <property type="entry name" value="Copine"/>
</dbReference>
<evidence type="ECO:0000313" key="22">
    <source>
        <dbReference type="WBParaSite" id="Pan_g15365.t1"/>
    </source>
</evidence>
<feature type="domain" description="C2" evidence="20">
    <location>
        <begin position="139"/>
        <end position="267"/>
    </location>
</feature>
<keyword evidence="11" id="KW-0106">Calcium</keyword>
<evidence type="ECO:0000256" key="15">
    <source>
        <dbReference type="ARBA" id="ARBA00058857"/>
    </source>
</evidence>
<accession>A0A7E4ZSS9</accession>
<evidence type="ECO:0000256" key="13">
    <source>
        <dbReference type="ARBA" id="ARBA00023136"/>
    </source>
</evidence>
<comment type="subunit">
    <text evidence="16">Monomer. Interacts with ERBB2 (preferentially with the tyrosine phosphorylated form); this interaction occurs at the cell membrane and is increased in a growth factor heregulin-dependent manner. Interacts with SHC1; this interaction may mediate the binding of CPNE3 with ERBB2. Interacts with RACK1.</text>
</comment>
<dbReference type="InterPro" id="IPR000008">
    <property type="entry name" value="C2_dom"/>
</dbReference>
<evidence type="ECO:0000256" key="4">
    <source>
        <dbReference type="ARBA" id="ARBA00004496"/>
    </source>
</evidence>
<evidence type="ECO:0000256" key="7">
    <source>
        <dbReference type="ARBA" id="ARBA00022490"/>
    </source>
</evidence>
<proteinExistence type="inferred from homology"/>
<feature type="domain" description="C2" evidence="20">
    <location>
        <begin position="275"/>
        <end position="401"/>
    </location>
</feature>
<evidence type="ECO:0000256" key="12">
    <source>
        <dbReference type="ARBA" id="ARBA00022949"/>
    </source>
</evidence>
<dbReference type="GO" id="GO:0005925">
    <property type="term" value="C:focal adhesion"/>
    <property type="evidence" value="ECO:0007669"/>
    <property type="project" value="UniProtKB-SubCell"/>
</dbReference>
<evidence type="ECO:0000256" key="8">
    <source>
        <dbReference type="ARBA" id="ARBA00022553"/>
    </source>
</evidence>
<evidence type="ECO:0000256" key="14">
    <source>
        <dbReference type="ARBA" id="ARBA00023242"/>
    </source>
</evidence>
<keyword evidence="6" id="KW-1003">Cell membrane</keyword>